<feature type="transmembrane region" description="Helical" evidence="6">
    <location>
        <begin position="408"/>
        <end position="428"/>
    </location>
</feature>
<dbReference type="Pfam" id="PF13567">
    <property type="entry name" value="DUF4131"/>
    <property type="match status" value="1"/>
</dbReference>
<dbReference type="GO" id="GO:0005886">
    <property type="term" value="C:plasma membrane"/>
    <property type="evidence" value="ECO:0007669"/>
    <property type="project" value="UniProtKB-SubCell"/>
</dbReference>
<feature type="transmembrane region" description="Helical" evidence="6">
    <location>
        <begin position="371"/>
        <end position="392"/>
    </location>
</feature>
<feature type="transmembrane region" description="Helical" evidence="6">
    <location>
        <begin position="505"/>
        <end position="523"/>
    </location>
</feature>
<dbReference type="AlphaFoldDB" id="A0A1G2HL18"/>
<evidence type="ECO:0000256" key="2">
    <source>
        <dbReference type="ARBA" id="ARBA00022475"/>
    </source>
</evidence>
<feature type="transmembrane region" description="Helical" evidence="6">
    <location>
        <begin position="7"/>
        <end position="24"/>
    </location>
</feature>
<evidence type="ECO:0000256" key="1">
    <source>
        <dbReference type="ARBA" id="ARBA00004651"/>
    </source>
</evidence>
<evidence type="ECO:0000259" key="7">
    <source>
        <dbReference type="Pfam" id="PF03772"/>
    </source>
</evidence>
<feature type="transmembrane region" description="Helical" evidence="6">
    <location>
        <begin position="301"/>
        <end position="318"/>
    </location>
</feature>
<dbReference type="InterPro" id="IPR025405">
    <property type="entry name" value="DUF4131"/>
</dbReference>
<evidence type="ECO:0008006" key="11">
    <source>
        <dbReference type="Google" id="ProtNLM"/>
    </source>
</evidence>
<feature type="domain" description="DUF4131" evidence="8">
    <location>
        <begin position="29"/>
        <end position="205"/>
    </location>
</feature>
<evidence type="ECO:0000256" key="4">
    <source>
        <dbReference type="ARBA" id="ARBA00022989"/>
    </source>
</evidence>
<feature type="transmembrane region" description="Helical" evidence="6">
    <location>
        <begin position="440"/>
        <end position="461"/>
    </location>
</feature>
<evidence type="ECO:0000256" key="3">
    <source>
        <dbReference type="ARBA" id="ARBA00022692"/>
    </source>
</evidence>
<dbReference type="EMBL" id="MHOL01000005">
    <property type="protein sequence ID" value="OGZ63153.1"/>
    <property type="molecule type" value="Genomic_DNA"/>
</dbReference>
<evidence type="ECO:0000313" key="10">
    <source>
        <dbReference type="Proteomes" id="UP000178991"/>
    </source>
</evidence>
<feature type="domain" description="ComEC/Rec2-related protein" evidence="7">
    <location>
        <begin position="249"/>
        <end position="524"/>
    </location>
</feature>
<dbReference type="PANTHER" id="PTHR30619:SF7">
    <property type="entry name" value="BETA-LACTAMASE DOMAIN PROTEIN"/>
    <property type="match status" value="1"/>
</dbReference>
<dbReference type="Proteomes" id="UP000178991">
    <property type="component" value="Unassembled WGS sequence"/>
</dbReference>
<dbReference type="NCBIfam" id="TIGR00360">
    <property type="entry name" value="ComEC_N-term"/>
    <property type="match status" value="1"/>
</dbReference>
<gene>
    <name evidence="9" type="ORF">A2639_03065</name>
</gene>
<keyword evidence="3 6" id="KW-0812">Transmembrane</keyword>
<accession>A0A1G2HL18</accession>
<keyword evidence="2" id="KW-1003">Cell membrane</keyword>
<evidence type="ECO:0000313" key="9">
    <source>
        <dbReference type="EMBL" id="OGZ63153.1"/>
    </source>
</evidence>
<dbReference type="PANTHER" id="PTHR30619">
    <property type="entry name" value="DNA INTERNALIZATION/COMPETENCE PROTEIN COMEC/REC2"/>
    <property type="match status" value="1"/>
</dbReference>
<organism evidence="9 10">
    <name type="scientific">Candidatus Staskawiczbacteria bacterium RIFCSPHIGHO2_01_FULL_34_27</name>
    <dbReference type="NCBI Taxonomy" id="1802199"/>
    <lineage>
        <taxon>Bacteria</taxon>
        <taxon>Candidatus Staskawicziibacteriota</taxon>
    </lineage>
</organism>
<dbReference type="InterPro" id="IPR004477">
    <property type="entry name" value="ComEC_N"/>
</dbReference>
<sequence length="533" mass="60690">MTPSKALFCLCIFFIIGIFISSIIRIPQIYIWGILFLGVLIMIILFVIPDNRRPSIMGKHQNNIFIFYFCILFLILGIMRVQISEFNILNDKLSQLNDAPEKVTLTGQIIAEPDIRDTLSKIKIRTESLKIEDAYHKSDGRQIYGMRPGSIILVTLQRYPEYQYLDTVKITGKLKTPAVFEDFDYKSYLMKDGIYSVMDFPKIELISQKHDYNAGSFLYEKILFLKDKLIDSINMNFSPPNSDILKGVVFGNDKSMSKDLKDKFSKTGLSHITAVSGSNIVIVISIITAFLLALRLWRQQASILAIFFIWIYIVLIGFPVSGVRAAIMGSLVLLAGVLGRQNTSSRILFLTASIMLLQNPLLLFYDISFQLSFLASMGIIYLKPLIDIFLGFNKKTEESSELKKKFKLLFDIISVTLAAQIFTLPIIVYNFGTLSLISPITNILVLPIIPLLTILGFLVSIFGVFSNILGFIFSLPCIALLTYVIKVLEVFSQPWAVKTFKNISWIWLVIYYFVLAILIWYLNKKQKPKFLGY</sequence>
<proteinExistence type="predicted"/>
<dbReference type="Pfam" id="PF03772">
    <property type="entry name" value="Competence"/>
    <property type="match status" value="1"/>
</dbReference>
<comment type="subcellular location">
    <subcellularLocation>
        <location evidence="1">Cell membrane</location>
        <topology evidence="1">Multi-pass membrane protein</topology>
    </subcellularLocation>
</comment>
<feature type="transmembrane region" description="Helical" evidence="6">
    <location>
        <begin position="30"/>
        <end position="48"/>
    </location>
</feature>
<protein>
    <recommendedName>
        <fullName evidence="11">ComEC/Rec2-related protein domain-containing protein</fullName>
    </recommendedName>
</protein>
<reference evidence="9 10" key="1">
    <citation type="journal article" date="2016" name="Nat. Commun.">
        <title>Thousands of microbial genomes shed light on interconnected biogeochemical processes in an aquifer system.</title>
        <authorList>
            <person name="Anantharaman K."/>
            <person name="Brown C.T."/>
            <person name="Hug L.A."/>
            <person name="Sharon I."/>
            <person name="Castelle C.J."/>
            <person name="Probst A.J."/>
            <person name="Thomas B.C."/>
            <person name="Singh A."/>
            <person name="Wilkins M.J."/>
            <person name="Karaoz U."/>
            <person name="Brodie E.L."/>
            <person name="Williams K.H."/>
            <person name="Hubbard S.S."/>
            <person name="Banfield J.F."/>
        </authorList>
    </citation>
    <scope>NUCLEOTIDE SEQUENCE [LARGE SCALE GENOMIC DNA]</scope>
</reference>
<keyword evidence="5 6" id="KW-0472">Membrane</keyword>
<evidence type="ECO:0000256" key="5">
    <source>
        <dbReference type="ARBA" id="ARBA00023136"/>
    </source>
</evidence>
<keyword evidence="4 6" id="KW-1133">Transmembrane helix</keyword>
<evidence type="ECO:0000256" key="6">
    <source>
        <dbReference type="SAM" id="Phobius"/>
    </source>
</evidence>
<feature type="transmembrane region" description="Helical" evidence="6">
    <location>
        <begin position="64"/>
        <end position="83"/>
    </location>
</feature>
<evidence type="ECO:0000259" key="8">
    <source>
        <dbReference type="Pfam" id="PF13567"/>
    </source>
</evidence>
<comment type="caution">
    <text evidence="9">The sequence shown here is derived from an EMBL/GenBank/DDBJ whole genome shotgun (WGS) entry which is preliminary data.</text>
</comment>
<name>A0A1G2HL18_9BACT</name>
<dbReference type="InterPro" id="IPR052159">
    <property type="entry name" value="Competence_DNA_uptake"/>
</dbReference>
<feature type="transmembrane region" description="Helical" evidence="6">
    <location>
        <begin position="272"/>
        <end position="294"/>
    </location>
</feature>
<feature type="transmembrane region" description="Helical" evidence="6">
    <location>
        <begin position="468"/>
        <end position="485"/>
    </location>
</feature>